<evidence type="ECO:0000313" key="2">
    <source>
        <dbReference type="EMBL" id="KAF7629288.1"/>
    </source>
</evidence>
<feature type="compositionally biased region" description="Basic and acidic residues" evidence="1">
    <location>
        <begin position="108"/>
        <end position="120"/>
    </location>
</feature>
<dbReference type="EMBL" id="JABEBT010000141">
    <property type="protein sequence ID" value="KAF7629288.1"/>
    <property type="molecule type" value="Genomic_DNA"/>
</dbReference>
<organism evidence="2 3">
    <name type="scientific">Meloidogyne graminicola</name>
    <dbReference type="NCBI Taxonomy" id="189291"/>
    <lineage>
        <taxon>Eukaryota</taxon>
        <taxon>Metazoa</taxon>
        <taxon>Ecdysozoa</taxon>
        <taxon>Nematoda</taxon>
        <taxon>Chromadorea</taxon>
        <taxon>Rhabditida</taxon>
        <taxon>Tylenchina</taxon>
        <taxon>Tylenchomorpha</taxon>
        <taxon>Tylenchoidea</taxon>
        <taxon>Meloidogynidae</taxon>
        <taxon>Meloidogyninae</taxon>
        <taxon>Meloidogyne</taxon>
    </lineage>
</organism>
<keyword evidence="3" id="KW-1185">Reference proteome</keyword>
<gene>
    <name evidence="2" type="ORF">Mgra_00009182</name>
</gene>
<accession>A0A8S9ZDL8</accession>
<sequence length="356" mass="40574">MYPMRPYNHGIVVKPAKIVYEMSSYHSFDKTSVNSFNDQATKIEIKINEKIEKSFQKSENLKDQDRIAKRLYELSKQLDVFILKEAQNTEVKNDKLTGANQHGKKKEKKTEVLNKSDKTKPSNASINSNIETTISLVGGSKFSIKELFKDSPDLVHASISPTVDHFPIHDYGADETRNYFIGQKISCILKEVDKPLIKLFNAIGHKRGIYFVETEINHQNIENQSEAILIEISYGQNEAKLKVDNLELFGELSIWKFIGSLLGLYSFKDLHVSLKCDKWLLQAALLDNAHNNLDILSRSLSKYLGAHEFLSSSHAICLADIILRSRFSKDFKIIEWENIVAANNVQIWAKLIDNAI</sequence>
<name>A0A8S9ZDL8_9BILA</name>
<dbReference type="AlphaFoldDB" id="A0A8S9ZDL8"/>
<dbReference type="OrthoDB" id="5860472at2759"/>
<reference evidence="2" key="1">
    <citation type="journal article" date="2020" name="Ecol. Evol.">
        <title>Genome structure and content of the rice root-knot nematode (Meloidogyne graminicola).</title>
        <authorList>
            <person name="Phan N.T."/>
            <person name="Danchin E.G.J."/>
            <person name="Klopp C."/>
            <person name="Perfus-Barbeoch L."/>
            <person name="Kozlowski D.K."/>
            <person name="Koutsovoulos G.D."/>
            <person name="Lopez-Roques C."/>
            <person name="Bouchez O."/>
            <person name="Zahm M."/>
            <person name="Besnard G."/>
            <person name="Bellafiore S."/>
        </authorList>
    </citation>
    <scope>NUCLEOTIDE SEQUENCE</scope>
    <source>
        <strain evidence="2">VN-18</strain>
    </source>
</reference>
<dbReference type="Proteomes" id="UP000605970">
    <property type="component" value="Unassembled WGS sequence"/>
</dbReference>
<feature type="region of interest" description="Disordered" evidence="1">
    <location>
        <begin position="93"/>
        <end position="125"/>
    </location>
</feature>
<evidence type="ECO:0000313" key="3">
    <source>
        <dbReference type="Proteomes" id="UP000605970"/>
    </source>
</evidence>
<comment type="caution">
    <text evidence="2">The sequence shown here is derived from an EMBL/GenBank/DDBJ whole genome shotgun (WGS) entry which is preliminary data.</text>
</comment>
<proteinExistence type="predicted"/>
<evidence type="ECO:0000256" key="1">
    <source>
        <dbReference type="SAM" id="MobiDB-lite"/>
    </source>
</evidence>
<protein>
    <submittedName>
        <fullName evidence="2">Uncharacterized protein</fullName>
    </submittedName>
</protein>